<feature type="site" description="Transition state stabilizer" evidence="8">
    <location>
        <position position="133"/>
    </location>
</feature>
<keyword evidence="4 9" id="KW-0808">Transferase</keyword>
<proteinExistence type="inferred from homology"/>
<dbReference type="InterPro" id="IPR039901">
    <property type="entry name" value="Kdotransferase"/>
</dbReference>
<comment type="similarity">
    <text evidence="9">Belongs to the glycosyltransferase group 1 family.</text>
</comment>
<evidence type="ECO:0000313" key="11">
    <source>
        <dbReference type="EMBL" id="GBO93421.1"/>
    </source>
</evidence>
<dbReference type="Pfam" id="PF04413">
    <property type="entry name" value="Glycos_transf_N"/>
    <property type="match status" value="1"/>
</dbReference>
<feature type="domain" description="3-deoxy-D-manno-octulosonic-acid transferase N-terminal" evidence="10">
    <location>
        <begin position="33"/>
        <end position="212"/>
    </location>
</feature>
<evidence type="ECO:0000256" key="8">
    <source>
        <dbReference type="PIRSR" id="PIRSR639901-2"/>
    </source>
</evidence>
<comment type="catalytic activity">
    <reaction evidence="6 9">
        <text>lipid IVA (E. coli) + CMP-3-deoxy-beta-D-manno-octulosonate = alpha-Kdo-(2-&gt;6)-lipid IVA (E. coli) + CMP + H(+)</text>
        <dbReference type="Rhea" id="RHEA:28066"/>
        <dbReference type="ChEBI" id="CHEBI:15378"/>
        <dbReference type="ChEBI" id="CHEBI:58603"/>
        <dbReference type="ChEBI" id="CHEBI:60364"/>
        <dbReference type="ChEBI" id="CHEBI:60377"/>
        <dbReference type="ChEBI" id="CHEBI:85987"/>
        <dbReference type="EC" id="2.4.99.12"/>
    </reaction>
</comment>
<feature type="site" description="Transition state stabilizer" evidence="8">
    <location>
        <position position="209"/>
    </location>
</feature>
<organism evidence="11 12">
    <name type="scientific">Mesosutterella multiformis</name>
    <dbReference type="NCBI Taxonomy" id="2259133"/>
    <lineage>
        <taxon>Bacteria</taxon>
        <taxon>Pseudomonadati</taxon>
        <taxon>Pseudomonadota</taxon>
        <taxon>Betaproteobacteria</taxon>
        <taxon>Burkholderiales</taxon>
        <taxon>Sutterellaceae</taxon>
        <taxon>Mesosutterella</taxon>
    </lineage>
</organism>
<dbReference type="UniPathway" id="UPA00958"/>
<evidence type="ECO:0000256" key="4">
    <source>
        <dbReference type="ARBA" id="ARBA00022679"/>
    </source>
</evidence>
<dbReference type="AlphaFoldDB" id="A0A388SD90"/>
<gene>
    <name evidence="11" type="primary">kdtA</name>
    <name evidence="11" type="ORF">MESMUL_07750</name>
</gene>
<dbReference type="PANTHER" id="PTHR42755">
    <property type="entry name" value="3-DEOXY-MANNO-OCTULOSONATE CYTIDYLYLTRANSFERASE"/>
    <property type="match status" value="1"/>
</dbReference>
<dbReference type="SUPFAM" id="SSF53756">
    <property type="entry name" value="UDP-Glycosyltransferase/glycogen phosphorylase"/>
    <property type="match status" value="1"/>
</dbReference>
<comment type="pathway">
    <text evidence="1 9">Bacterial outer membrane biogenesis; LPS core biosynthesis.</text>
</comment>
<evidence type="ECO:0000256" key="6">
    <source>
        <dbReference type="ARBA" id="ARBA00049183"/>
    </source>
</evidence>
<dbReference type="EC" id="2.4.99.12" evidence="2 9"/>
<feature type="active site" description="Proton acceptor" evidence="7">
    <location>
        <position position="60"/>
    </location>
</feature>
<evidence type="ECO:0000259" key="10">
    <source>
        <dbReference type="Pfam" id="PF04413"/>
    </source>
</evidence>
<dbReference type="GO" id="GO:0005886">
    <property type="term" value="C:plasma membrane"/>
    <property type="evidence" value="ECO:0007669"/>
    <property type="project" value="UniProtKB-SubCell"/>
</dbReference>
<keyword evidence="9" id="KW-1003">Cell membrane</keyword>
<evidence type="ECO:0000256" key="2">
    <source>
        <dbReference type="ARBA" id="ARBA00012621"/>
    </source>
</evidence>
<evidence type="ECO:0000256" key="3">
    <source>
        <dbReference type="ARBA" id="ARBA00019077"/>
    </source>
</evidence>
<comment type="function">
    <text evidence="9">Involved in lipopolysaccharide (LPS) biosynthesis. Catalyzes the transfer of 3-deoxy-D-manno-octulosonate (Kdo) residue(s) from CMP-Kdo to lipid IV(A), the tetraacyldisaccharide-1,4'-bisphosphate precursor of lipid A.</text>
</comment>
<accession>A0A388SD90</accession>
<evidence type="ECO:0000256" key="5">
    <source>
        <dbReference type="ARBA" id="ARBA00031445"/>
    </source>
</evidence>
<name>A0A388SD90_9BURK</name>
<keyword evidence="9" id="KW-0472">Membrane</keyword>
<comment type="subcellular location">
    <subcellularLocation>
        <location evidence="9">Cell membrane</location>
    </subcellularLocation>
</comment>
<evidence type="ECO:0000256" key="7">
    <source>
        <dbReference type="PIRSR" id="PIRSR639901-1"/>
    </source>
</evidence>
<evidence type="ECO:0000313" key="12">
    <source>
        <dbReference type="Proteomes" id="UP000266091"/>
    </source>
</evidence>
<dbReference type="Gene3D" id="3.40.50.2000">
    <property type="entry name" value="Glycogen Phosphorylase B"/>
    <property type="match status" value="1"/>
</dbReference>
<dbReference type="PANTHER" id="PTHR42755:SF1">
    <property type="entry name" value="3-DEOXY-D-MANNO-OCTULOSONIC ACID TRANSFERASE, MITOCHONDRIAL-RELATED"/>
    <property type="match status" value="1"/>
</dbReference>
<sequence length="435" mass="48337">MKGYRLLTRAAVPAAMGYLLYRSRRQPAYRNFWGERFGFSEYPPPKGCPRVWVHAVSVGETNAAKPLIAECLKRWPEADFLLTHMTPTGRDAGKRIVALAPDRISQCYLPYDIPGAMESFFRETKPSIGIVMETEIWPTMMAEARKWGVPMVLANARESQKSLDQALRVPRLMIPAVKQFAVILAQSRPDAVRFKELGAERIQVVGSIKFDIQPDAGQQKKAREWKAAIGRPVVLFASSREGEEALFLEALQKGGKALFQGNPLFLVVPRHPQRFASVRQLFLNSDYRIQSRSELASPDEIAPDTDILLGDSMGEMSFYCALSDIALMGGSFLNYGCQNLIEPCSSGVPVIVGPSTFNFSEVAARAIEEKAAVQVMDFREGLERAAKLLGSAEALKEKSENAVRFASSYTGATERTMTVLDKIWKKQPLGSFPTF</sequence>
<keyword evidence="12" id="KW-1185">Reference proteome</keyword>
<reference evidence="11 12" key="1">
    <citation type="journal article" date="2018" name="Int. J. Syst. Evol. Microbiol.">
        <title>Mesosutterella multiformis gen. nov., sp. nov., a member of the family Sutterellaceae and Sutterella megalosphaeroides sp. nov., isolated from human faeces.</title>
        <authorList>
            <person name="Sakamoto M."/>
            <person name="Ikeyama N."/>
            <person name="Kunihiro T."/>
            <person name="Iino T."/>
            <person name="Yuki M."/>
            <person name="Ohkuma M."/>
        </authorList>
    </citation>
    <scope>NUCLEOTIDE SEQUENCE [LARGE SCALE GENOMIC DNA]</scope>
    <source>
        <strain evidence="11 12">4NBBH2</strain>
    </source>
</reference>
<evidence type="ECO:0000256" key="1">
    <source>
        <dbReference type="ARBA" id="ARBA00004713"/>
    </source>
</evidence>
<evidence type="ECO:0000256" key="9">
    <source>
        <dbReference type="RuleBase" id="RU365103"/>
    </source>
</evidence>
<dbReference type="InterPro" id="IPR007507">
    <property type="entry name" value="Glycos_transf_N"/>
</dbReference>
<dbReference type="GO" id="GO:0009244">
    <property type="term" value="P:lipopolysaccharide core region biosynthetic process"/>
    <property type="evidence" value="ECO:0007669"/>
    <property type="project" value="UniProtKB-UniRule"/>
</dbReference>
<accession>A0A401LJS6</accession>
<dbReference type="OrthoDB" id="9789797at2"/>
<dbReference type="EMBL" id="BGZJ01000001">
    <property type="protein sequence ID" value="GBO93421.1"/>
    <property type="molecule type" value="Genomic_DNA"/>
</dbReference>
<dbReference type="Proteomes" id="UP000266091">
    <property type="component" value="Unassembled WGS sequence"/>
</dbReference>
<dbReference type="InterPro" id="IPR038107">
    <property type="entry name" value="Glycos_transf_N_sf"/>
</dbReference>
<comment type="caution">
    <text evidence="11">The sequence shown here is derived from an EMBL/GenBank/DDBJ whole genome shotgun (WGS) entry which is preliminary data.</text>
</comment>
<dbReference type="GO" id="GO:0043842">
    <property type="term" value="F:Kdo transferase activity"/>
    <property type="evidence" value="ECO:0007669"/>
    <property type="project" value="UniProtKB-EC"/>
</dbReference>
<dbReference type="GO" id="GO:0009245">
    <property type="term" value="P:lipid A biosynthetic process"/>
    <property type="evidence" value="ECO:0007669"/>
    <property type="project" value="TreeGrafter"/>
</dbReference>
<dbReference type="Gene3D" id="3.40.50.11720">
    <property type="entry name" value="3-Deoxy-D-manno-octulosonic-acid transferase, N-terminal domain"/>
    <property type="match status" value="1"/>
</dbReference>
<protein>
    <recommendedName>
        <fullName evidence="3 9">3-deoxy-D-manno-octulosonic acid transferase</fullName>
        <shortName evidence="9">Kdo transferase</shortName>
        <ecNumber evidence="2 9">2.4.99.12</ecNumber>
    </recommendedName>
    <alternativeName>
        <fullName evidence="5 9">Lipid IV(A) 3-deoxy-D-manno-octulosonic acid transferase</fullName>
    </alternativeName>
</protein>
<keyword evidence="9" id="KW-0448">Lipopolysaccharide biosynthesis</keyword>